<organism evidence="2 3">
    <name type="scientific">Sporocytophaga myxococcoides</name>
    <dbReference type="NCBI Taxonomy" id="153721"/>
    <lineage>
        <taxon>Bacteria</taxon>
        <taxon>Pseudomonadati</taxon>
        <taxon>Bacteroidota</taxon>
        <taxon>Cytophagia</taxon>
        <taxon>Cytophagales</taxon>
        <taxon>Cytophagaceae</taxon>
        <taxon>Sporocytophaga</taxon>
    </lineage>
</organism>
<name>A0A098L975_9BACT</name>
<feature type="coiled-coil region" evidence="1">
    <location>
        <begin position="60"/>
        <end position="92"/>
    </location>
</feature>
<protein>
    <submittedName>
        <fullName evidence="2">Uncharacterized protein</fullName>
    </submittedName>
</protein>
<accession>A0A098L975</accession>
<evidence type="ECO:0000313" key="2">
    <source>
        <dbReference type="EMBL" id="GAL83441.1"/>
    </source>
</evidence>
<keyword evidence="3" id="KW-1185">Reference proteome</keyword>
<sequence length="210" mass="24572">MYKVKTLSKKKIESLPVKLREAIEKFKEDTENFSEHLYSKFEDIDSKYYEFALKYRELKITEVQSKRNDIRKAAQEKEKERLKAEEKAKRRLTPEKAASCKIVIEDIRNVLGNYQPVKKGSVGKKKVTDILVDKFTEDIIKVVKREAVPEKVNKIKVDKFDEATSLFTNAFKKLRLAFSGISNDDDKLINQFENQMNQISEKIKGLHHNQ</sequence>
<comment type="caution">
    <text evidence="2">The sequence shown here is derived from an EMBL/GenBank/DDBJ whole genome shotgun (WGS) entry which is preliminary data.</text>
</comment>
<evidence type="ECO:0000256" key="1">
    <source>
        <dbReference type="SAM" id="Coils"/>
    </source>
</evidence>
<evidence type="ECO:0000313" key="3">
    <source>
        <dbReference type="Proteomes" id="UP000030185"/>
    </source>
</evidence>
<reference evidence="2 3" key="1">
    <citation type="submission" date="2014-09" db="EMBL/GenBank/DDBJ databases">
        <title>Sporocytophaga myxococcoides PG-01 genome sequencing.</title>
        <authorList>
            <person name="Liu L."/>
            <person name="Gao P.J."/>
            <person name="Chen G.J."/>
            <person name="Wang L.S."/>
        </authorList>
    </citation>
    <scope>NUCLEOTIDE SEQUENCE [LARGE SCALE GENOMIC DNA]</scope>
    <source>
        <strain evidence="2 3">PG-01</strain>
    </source>
</reference>
<dbReference type="EMBL" id="BBLT01000001">
    <property type="protein sequence ID" value="GAL83441.1"/>
    <property type="molecule type" value="Genomic_DNA"/>
</dbReference>
<dbReference type="Proteomes" id="UP000030185">
    <property type="component" value="Unassembled WGS sequence"/>
</dbReference>
<proteinExistence type="predicted"/>
<dbReference type="STRING" id="153721.MYP_668"/>
<dbReference type="RefSeq" id="WP_045458322.1">
    <property type="nucleotide sequence ID" value="NZ_BBLT01000001.1"/>
</dbReference>
<keyword evidence="1" id="KW-0175">Coiled coil</keyword>
<gene>
    <name evidence="2" type="ORF">MYP_668</name>
</gene>
<dbReference type="AlphaFoldDB" id="A0A098L975"/>